<protein>
    <recommendedName>
        <fullName evidence="7">UDP-N-acetylmuramoyl-L-alanyl-D-glutamate--2,6-diaminopimelate ligase</fullName>
        <ecNumber evidence="7">6.3.2.13</ecNumber>
    </recommendedName>
    <alternativeName>
        <fullName evidence="7">Meso-A2pm-adding enzyme</fullName>
    </alternativeName>
    <alternativeName>
        <fullName evidence="7">Meso-diaminopimelate-adding enzyme</fullName>
    </alternativeName>
    <alternativeName>
        <fullName evidence="7">UDP-MurNAc-L-Ala-D-Glu:meso-diaminopimelate ligase</fullName>
    </alternativeName>
    <alternativeName>
        <fullName evidence="7">UDP-MurNAc-tripeptide synthetase</fullName>
    </alternativeName>
    <alternativeName>
        <fullName evidence="7">UDP-N-acetylmuramyl-tripeptide synthetase</fullName>
    </alternativeName>
</protein>
<dbReference type="Gene3D" id="3.40.1190.10">
    <property type="entry name" value="Mur-like, catalytic domain"/>
    <property type="match status" value="1"/>
</dbReference>
<dbReference type="InterPro" id="IPR036615">
    <property type="entry name" value="Mur_ligase_C_dom_sf"/>
</dbReference>
<evidence type="ECO:0000256" key="1">
    <source>
        <dbReference type="ARBA" id="ARBA00005898"/>
    </source>
</evidence>
<dbReference type="PANTHER" id="PTHR23135">
    <property type="entry name" value="MUR LIGASE FAMILY MEMBER"/>
    <property type="match status" value="1"/>
</dbReference>
<dbReference type="GO" id="GO:0000287">
    <property type="term" value="F:magnesium ion binding"/>
    <property type="evidence" value="ECO:0007669"/>
    <property type="project" value="UniProtKB-UniRule"/>
</dbReference>
<dbReference type="SUPFAM" id="SSF53623">
    <property type="entry name" value="MurD-like peptide ligases, catalytic domain"/>
    <property type="match status" value="1"/>
</dbReference>
<dbReference type="InterPro" id="IPR035911">
    <property type="entry name" value="MurE/MurF_N"/>
</dbReference>
<evidence type="ECO:0000259" key="10">
    <source>
        <dbReference type="Pfam" id="PF02875"/>
    </source>
</evidence>
<feature type="binding site" evidence="7">
    <location>
        <position position="194"/>
    </location>
    <ligand>
        <name>UDP-N-acetyl-alpha-D-muramoyl-L-alanyl-D-glutamate</name>
        <dbReference type="ChEBI" id="CHEBI:83900"/>
    </ligand>
</feature>
<feature type="binding site" evidence="7">
    <location>
        <begin position="416"/>
        <end position="419"/>
    </location>
    <ligand>
        <name>meso-2,6-diaminopimelate</name>
        <dbReference type="ChEBI" id="CHEBI:57791"/>
    </ligand>
</feature>
<dbReference type="Gene3D" id="3.40.1390.10">
    <property type="entry name" value="MurE/MurF, N-terminal domain"/>
    <property type="match status" value="1"/>
</dbReference>
<dbReference type="HAMAP" id="MF_00208">
    <property type="entry name" value="MurE"/>
    <property type="match status" value="1"/>
</dbReference>
<dbReference type="SUPFAM" id="SSF63418">
    <property type="entry name" value="MurE/MurF N-terminal domain"/>
    <property type="match status" value="1"/>
</dbReference>
<dbReference type="EC" id="6.3.2.13" evidence="7"/>
<name>A0A502CDQ1_9GAMM</name>
<comment type="subcellular location">
    <subcellularLocation>
        <location evidence="7 8">Cytoplasm</location>
    </subcellularLocation>
</comment>
<dbReference type="GO" id="GO:0051301">
    <property type="term" value="P:cell division"/>
    <property type="evidence" value="ECO:0007669"/>
    <property type="project" value="UniProtKB-KW"/>
</dbReference>
<evidence type="ECO:0000256" key="4">
    <source>
        <dbReference type="ARBA" id="ARBA00022984"/>
    </source>
</evidence>
<evidence type="ECO:0000259" key="9">
    <source>
        <dbReference type="Pfam" id="PF01225"/>
    </source>
</evidence>
<dbReference type="Pfam" id="PF02875">
    <property type="entry name" value="Mur_ligase_C"/>
    <property type="match status" value="1"/>
</dbReference>
<dbReference type="NCBIfam" id="NF001126">
    <property type="entry name" value="PRK00139.1-4"/>
    <property type="match status" value="1"/>
</dbReference>
<accession>A0A502CDQ1</accession>
<dbReference type="Pfam" id="PF08245">
    <property type="entry name" value="Mur_ligase_M"/>
    <property type="match status" value="1"/>
</dbReference>
<feature type="binding site" evidence="7">
    <location>
        <position position="188"/>
    </location>
    <ligand>
        <name>UDP-N-acetyl-alpha-D-muramoyl-L-alanyl-D-glutamate</name>
        <dbReference type="ChEBI" id="CHEBI:83900"/>
    </ligand>
</feature>
<dbReference type="InterPro" id="IPR005761">
    <property type="entry name" value="UDP-N-AcMur-Glu-dNH2Pim_ligase"/>
</dbReference>
<keyword evidence="6 7" id="KW-0961">Cell wall biogenesis/degradation</keyword>
<feature type="domain" description="Mur ligase central" evidence="11">
    <location>
        <begin position="117"/>
        <end position="319"/>
    </location>
</feature>
<feature type="binding site" evidence="7">
    <location>
        <position position="36"/>
    </location>
    <ligand>
        <name>UDP-N-acetyl-alpha-D-muramoyl-L-alanyl-D-glutamate</name>
        <dbReference type="ChEBI" id="CHEBI:83900"/>
    </ligand>
</feature>
<dbReference type="Gene3D" id="3.90.190.20">
    <property type="entry name" value="Mur ligase, C-terminal domain"/>
    <property type="match status" value="1"/>
</dbReference>
<feature type="binding site" evidence="7">
    <location>
        <position position="392"/>
    </location>
    <ligand>
        <name>meso-2,6-diaminopimelate</name>
        <dbReference type="ChEBI" id="CHEBI:57791"/>
    </ligand>
</feature>
<feature type="binding site" evidence="7">
    <location>
        <position position="467"/>
    </location>
    <ligand>
        <name>meso-2,6-diaminopimelate</name>
        <dbReference type="ChEBI" id="CHEBI:57791"/>
    </ligand>
</feature>
<comment type="function">
    <text evidence="7">Catalyzes the addition of meso-diaminopimelic acid to the nucleotide precursor UDP-N-acetylmuramoyl-L-alanyl-D-glutamate (UMAG) in the biosynthesis of bacterial cell-wall peptidoglycan.</text>
</comment>
<keyword evidence="4 7" id="KW-0573">Peptidoglycan synthesis</keyword>
<dbReference type="GO" id="GO:0009252">
    <property type="term" value="P:peptidoglycan biosynthetic process"/>
    <property type="evidence" value="ECO:0007669"/>
    <property type="project" value="UniProtKB-UniRule"/>
</dbReference>
<evidence type="ECO:0000256" key="3">
    <source>
        <dbReference type="ARBA" id="ARBA00022960"/>
    </source>
</evidence>
<keyword evidence="13" id="KW-1185">Reference proteome</keyword>
<evidence type="ECO:0000256" key="8">
    <source>
        <dbReference type="RuleBase" id="RU004135"/>
    </source>
</evidence>
<comment type="cofactor">
    <cofactor evidence="7">
        <name>Mg(2+)</name>
        <dbReference type="ChEBI" id="CHEBI:18420"/>
    </cofactor>
</comment>
<keyword evidence="7" id="KW-0547">Nucleotide-binding</keyword>
<evidence type="ECO:0000313" key="13">
    <source>
        <dbReference type="Proteomes" id="UP000319486"/>
    </source>
</evidence>
<feature type="domain" description="Mur ligase N-terminal catalytic" evidence="9">
    <location>
        <begin position="29"/>
        <end position="105"/>
    </location>
</feature>
<dbReference type="GO" id="GO:0008360">
    <property type="term" value="P:regulation of cell shape"/>
    <property type="evidence" value="ECO:0007669"/>
    <property type="project" value="UniProtKB-KW"/>
</dbReference>
<dbReference type="NCBIfam" id="TIGR01085">
    <property type="entry name" value="murE"/>
    <property type="match status" value="1"/>
</dbReference>
<feature type="binding site" evidence="7">
    <location>
        <position position="471"/>
    </location>
    <ligand>
        <name>meso-2,6-diaminopimelate</name>
        <dbReference type="ChEBI" id="CHEBI:57791"/>
    </ligand>
</feature>
<dbReference type="GO" id="GO:0008765">
    <property type="term" value="F:UDP-N-acetylmuramoylalanyl-D-glutamate-2,6-diaminopimelate ligase activity"/>
    <property type="evidence" value="ECO:0007669"/>
    <property type="project" value="UniProtKB-UniRule"/>
</dbReference>
<evidence type="ECO:0000259" key="11">
    <source>
        <dbReference type="Pfam" id="PF08245"/>
    </source>
</evidence>
<feature type="binding site" evidence="7">
    <location>
        <begin position="161"/>
        <end position="162"/>
    </location>
    <ligand>
        <name>UDP-N-acetyl-alpha-D-muramoyl-L-alanyl-D-glutamate</name>
        <dbReference type="ChEBI" id="CHEBI:83900"/>
    </ligand>
</feature>
<comment type="PTM">
    <text evidence="7">Carboxylation is probably crucial for Mg(2+) binding and, consequently, for the gamma-phosphate positioning of ATP.</text>
</comment>
<feature type="binding site" evidence="7">
    <location>
        <position position="34"/>
    </location>
    <ligand>
        <name>UDP-N-acetyl-alpha-D-muramoyl-L-alanyl-D-glutamate</name>
        <dbReference type="ChEBI" id="CHEBI:83900"/>
    </ligand>
</feature>
<comment type="caution">
    <text evidence="12">The sequence shown here is derived from an EMBL/GenBank/DDBJ whole genome shotgun (WGS) entry which is preliminary data.</text>
</comment>
<dbReference type="Proteomes" id="UP000319486">
    <property type="component" value="Unassembled WGS sequence"/>
</dbReference>
<dbReference type="InterPro" id="IPR036565">
    <property type="entry name" value="Mur-like_cat_sf"/>
</dbReference>
<dbReference type="PANTHER" id="PTHR23135:SF4">
    <property type="entry name" value="UDP-N-ACETYLMURAMOYL-L-ALANYL-D-GLUTAMATE--2,6-DIAMINOPIMELATE LIGASE MURE HOMOLOG, CHLOROPLASTIC"/>
    <property type="match status" value="1"/>
</dbReference>
<keyword evidence="2 7" id="KW-0132">Cell division</keyword>
<dbReference type="NCBIfam" id="NF001124">
    <property type="entry name" value="PRK00139.1-2"/>
    <property type="match status" value="1"/>
</dbReference>
<dbReference type="InterPro" id="IPR000713">
    <property type="entry name" value="Mur_ligase_N"/>
</dbReference>
<keyword evidence="7" id="KW-0460">Magnesium</keyword>
<dbReference type="GO" id="GO:0071555">
    <property type="term" value="P:cell wall organization"/>
    <property type="evidence" value="ECO:0007669"/>
    <property type="project" value="UniProtKB-KW"/>
</dbReference>
<organism evidence="12 13">
    <name type="scientific">Rhodanobacter glycinis</name>
    <dbReference type="NCBI Taxonomy" id="582702"/>
    <lineage>
        <taxon>Bacteria</taxon>
        <taxon>Pseudomonadati</taxon>
        <taxon>Pseudomonadota</taxon>
        <taxon>Gammaproteobacteria</taxon>
        <taxon>Lysobacterales</taxon>
        <taxon>Rhodanobacteraceae</taxon>
        <taxon>Rhodanobacter</taxon>
    </lineage>
</organism>
<feature type="binding site" evidence="7">
    <location>
        <position position="196"/>
    </location>
    <ligand>
        <name>UDP-N-acetyl-alpha-D-muramoyl-L-alanyl-D-glutamate</name>
        <dbReference type="ChEBI" id="CHEBI:83900"/>
    </ligand>
</feature>
<keyword evidence="7 12" id="KW-0436">Ligase</keyword>
<feature type="modified residue" description="N6-carboxylysine" evidence="7">
    <location>
        <position position="228"/>
    </location>
</feature>
<dbReference type="SUPFAM" id="SSF53244">
    <property type="entry name" value="MurD-like peptide ligases, peptide-binding domain"/>
    <property type="match status" value="1"/>
</dbReference>
<comment type="similarity">
    <text evidence="1 7">Belongs to the MurCDEF family. MurE subfamily.</text>
</comment>
<reference evidence="12 13" key="1">
    <citation type="journal article" date="2019" name="Environ. Microbiol.">
        <title>Species interactions and distinct microbial communities in high Arctic permafrost affected cryosols are associated with the CH4 and CO2 gas fluxes.</title>
        <authorList>
            <person name="Altshuler I."/>
            <person name="Hamel J."/>
            <person name="Turney S."/>
            <person name="Magnuson E."/>
            <person name="Levesque R."/>
            <person name="Greer C."/>
            <person name="Whyte L.G."/>
        </authorList>
    </citation>
    <scope>NUCLEOTIDE SEQUENCE [LARGE SCALE GENOMIC DNA]</scope>
    <source>
        <strain evidence="12 13">S13Y</strain>
    </source>
</reference>
<keyword evidence="3 7" id="KW-0133">Cell shape</keyword>
<dbReference type="GO" id="GO:0005524">
    <property type="term" value="F:ATP binding"/>
    <property type="evidence" value="ECO:0007669"/>
    <property type="project" value="UniProtKB-UniRule"/>
</dbReference>
<dbReference type="AlphaFoldDB" id="A0A502CDQ1"/>
<dbReference type="RefSeq" id="WP_140649480.1">
    <property type="nucleotide sequence ID" value="NZ_RCZO01000001.1"/>
</dbReference>
<comment type="catalytic activity">
    <reaction evidence="7">
        <text>UDP-N-acetyl-alpha-D-muramoyl-L-alanyl-D-glutamate + meso-2,6-diaminopimelate + ATP = UDP-N-acetyl-alpha-D-muramoyl-L-alanyl-gamma-D-glutamyl-meso-2,6-diaminopimelate + ADP + phosphate + H(+)</text>
        <dbReference type="Rhea" id="RHEA:23676"/>
        <dbReference type="ChEBI" id="CHEBI:15378"/>
        <dbReference type="ChEBI" id="CHEBI:30616"/>
        <dbReference type="ChEBI" id="CHEBI:43474"/>
        <dbReference type="ChEBI" id="CHEBI:57791"/>
        <dbReference type="ChEBI" id="CHEBI:83900"/>
        <dbReference type="ChEBI" id="CHEBI:83905"/>
        <dbReference type="ChEBI" id="CHEBI:456216"/>
        <dbReference type="EC" id="6.3.2.13"/>
    </reaction>
</comment>
<gene>
    <name evidence="7" type="primary">murE</name>
    <name evidence="12" type="ORF">EAH88_04795</name>
</gene>
<keyword evidence="7" id="KW-0067">ATP-binding</keyword>
<dbReference type="InterPro" id="IPR013221">
    <property type="entry name" value="Mur_ligase_cen"/>
</dbReference>
<comment type="caution">
    <text evidence="7">Lacks conserved residue(s) required for the propagation of feature annotation.</text>
</comment>
<feature type="domain" description="Mur ligase C-terminal" evidence="10">
    <location>
        <begin position="342"/>
        <end position="469"/>
    </location>
</feature>
<proteinExistence type="inferred from homology"/>
<comment type="pathway">
    <text evidence="7 8">Cell wall biogenesis; peptidoglycan biosynthesis.</text>
</comment>
<dbReference type="Pfam" id="PF01225">
    <property type="entry name" value="Mur_ligase"/>
    <property type="match status" value="1"/>
</dbReference>
<keyword evidence="5 7" id="KW-0131">Cell cycle</keyword>
<dbReference type="InterPro" id="IPR004101">
    <property type="entry name" value="Mur_ligase_C"/>
</dbReference>
<sequence length="502" mass="52758">MSTGHLDQLLLGIADAQLAAAPDVSRIVVSGLALDSRHVQRGDAFFALRGTQDHGIRFAAGAVQRGARVVLAEAPAVDPAEPLDVPLLWIENLHEQVSEIAARFYERPSESMRMLGVTGTNGKTSCVQLLAQALTLLGHRAASIGTLGAGVHGQLHEGERTTPDAVTVQALLADFRDAQVSHVAMEVSSHALEQGRVGAVDFEVAVFTNLTRDHLDYHGSMEAYGAAKARLFDWPGLRSAVINIDDAFGHELAAKLPAGVQALRFSMADDSAAEVAASAIITSAEGLAFQLRTPWGTRAIHSHLIGRFNVANLLAVVACLGALGEPFARIVSAIEQLQPVNGRMSRLGGLHGQPLVVVDYAHTPDALEQALGAVRAHCAGKLICVFGCGGERDAGKRPLMGAIAARLADVAIVTDDNPRGEDGDAIVAQIVAGMTAARAMTVERDRAVAIADALQLAHAGDVVLIAGKGHETYQDGALGKHPFDDLAVAHAALERISREPRA</sequence>
<evidence type="ECO:0000256" key="5">
    <source>
        <dbReference type="ARBA" id="ARBA00023306"/>
    </source>
</evidence>
<evidence type="ECO:0000256" key="2">
    <source>
        <dbReference type="ARBA" id="ARBA00022618"/>
    </source>
</evidence>
<keyword evidence="7" id="KW-0963">Cytoplasm</keyword>
<dbReference type="GO" id="GO:0005737">
    <property type="term" value="C:cytoplasm"/>
    <property type="evidence" value="ECO:0007669"/>
    <property type="project" value="UniProtKB-SubCell"/>
</dbReference>
<feature type="short sequence motif" description="Meso-diaminopimelate recognition motif" evidence="7">
    <location>
        <begin position="416"/>
        <end position="419"/>
    </location>
</feature>
<dbReference type="EMBL" id="RCZO01000001">
    <property type="protein sequence ID" value="TPG11805.1"/>
    <property type="molecule type" value="Genomic_DNA"/>
</dbReference>
<dbReference type="UniPathway" id="UPA00219"/>
<evidence type="ECO:0000313" key="12">
    <source>
        <dbReference type="EMBL" id="TPG11805.1"/>
    </source>
</evidence>
<evidence type="ECO:0000256" key="7">
    <source>
        <dbReference type="HAMAP-Rule" id="MF_00208"/>
    </source>
</evidence>
<feature type="binding site" evidence="7">
    <location>
        <begin position="119"/>
        <end position="125"/>
    </location>
    <ligand>
        <name>ATP</name>
        <dbReference type="ChEBI" id="CHEBI:30616"/>
    </ligand>
</feature>
<evidence type="ECO:0000256" key="6">
    <source>
        <dbReference type="ARBA" id="ARBA00023316"/>
    </source>
</evidence>